<keyword evidence="4" id="KW-1003">Cell membrane</keyword>
<evidence type="ECO:0000256" key="7">
    <source>
        <dbReference type="ARBA" id="ARBA00023016"/>
    </source>
</evidence>
<evidence type="ECO:0000256" key="8">
    <source>
        <dbReference type="ARBA" id="ARBA00023136"/>
    </source>
</evidence>
<evidence type="ECO:0000256" key="2">
    <source>
        <dbReference type="ARBA" id="ARBA00009739"/>
    </source>
</evidence>
<reference evidence="12" key="1">
    <citation type="submission" date="2016-04" db="EMBL/GenBank/DDBJ databases">
        <authorList>
            <person name="Evans L.H."/>
            <person name="Alamgir A."/>
            <person name="Owens N."/>
            <person name="Weber N.D."/>
            <person name="Virtaneva K."/>
            <person name="Barbian K."/>
            <person name="Babar A."/>
            <person name="Rosenke K."/>
        </authorList>
    </citation>
    <scope>NUCLEOTIDE SEQUENCE [LARGE SCALE GENOMIC DNA]</scope>
    <source>
        <strain evidence="12">CBS 101.48</strain>
    </source>
</reference>
<evidence type="ECO:0000313" key="13">
    <source>
        <dbReference type="Proteomes" id="UP000078561"/>
    </source>
</evidence>
<comment type="subcellular location">
    <subcellularLocation>
        <location evidence="1">Cell membrane</location>
        <topology evidence="1">Multi-pass membrane protein</topology>
    </subcellularLocation>
</comment>
<gene>
    <name evidence="12" type="primary">ABSGL_07506.1 scaffold 8890</name>
</gene>
<dbReference type="PRINTS" id="PR00452">
    <property type="entry name" value="SH3DOMAIN"/>
</dbReference>
<feature type="transmembrane region" description="Helical" evidence="10">
    <location>
        <begin position="6"/>
        <end position="23"/>
    </location>
</feature>
<dbReference type="InterPro" id="IPR001452">
    <property type="entry name" value="SH3_domain"/>
</dbReference>
<accession>A0A168P4H8</accession>
<evidence type="ECO:0000256" key="9">
    <source>
        <dbReference type="PROSITE-ProRule" id="PRU00192"/>
    </source>
</evidence>
<keyword evidence="13" id="KW-1185">Reference proteome</keyword>
<organism evidence="12">
    <name type="scientific">Absidia glauca</name>
    <name type="common">Pin mould</name>
    <dbReference type="NCBI Taxonomy" id="4829"/>
    <lineage>
        <taxon>Eukaryota</taxon>
        <taxon>Fungi</taxon>
        <taxon>Fungi incertae sedis</taxon>
        <taxon>Mucoromycota</taxon>
        <taxon>Mucoromycotina</taxon>
        <taxon>Mucoromycetes</taxon>
        <taxon>Mucorales</taxon>
        <taxon>Cunninghamellaceae</taxon>
        <taxon>Absidia</taxon>
    </lineage>
</organism>
<dbReference type="InterPro" id="IPR036028">
    <property type="entry name" value="SH3-like_dom_sf"/>
</dbReference>
<sequence length="197" mass="21887">MDHSWWITVYNVAFILFLGYVIGKAAHKMFGPLILSLATIGILYNTQQVALYLENEDRQPTYYAIAAGYIILIVSQFLWLVAFGVRDNAYPTEEPLIASAASTPLHDGMTMAQHQNMLVNEAMNTVYVSPHAEFKIPVVALHAYGASPDDPNELSFEKGEILYVHDKKGSWWQAKKSDGTVGMIPSNYVSCTTSSGY</sequence>
<evidence type="ECO:0000256" key="6">
    <source>
        <dbReference type="ARBA" id="ARBA00022989"/>
    </source>
</evidence>
<evidence type="ECO:0000256" key="5">
    <source>
        <dbReference type="ARBA" id="ARBA00022692"/>
    </source>
</evidence>
<keyword evidence="5 10" id="KW-0812">Transmembrane</keyword>
<evidence type="ECO:0000256" key="3">
    <source>
        <dbReference type="ARBA" id="ARBA00022443"/>
    </source>
</evidence>
<evidence type="ECO:0000313" key="12">
    <source>
        <dbReference type="EMBL" id="SAM01757.1"/>
    </source>
</evidence>
<dbReference type="OMA" id="CHLMENG"/>
<dbReference type="Proteomes" id="UP000078561">
    <property type="component" value="Unassembled WGS sequence"/>
</dbReference>
<dbReference type="SMART" id="SM00326">
    <property type="entry name" value="SH3"/>
    <property type="match status" value="1"/>
</dbReference>
<evidence type="ECO:0000256" key="1">
    <source>
        <dbReference type="ARBA" id="ARBA00004651"/>
    </source>
</evidence>
<dbReference type="STRING" id="4829.A0A168P4H8"/>
<dbReference type="EMBL" id="LT553587">
    <property type="protein sequence ID" value="SAM01757.1"/>
    <property type="molecule type" value="Genomic_DNA"/>
</dbReference>
<dbReference type="AlphaFoldDB" id="A0A168P4H8"/>
<keyword evidence="8 10" id="KW-0472">Membrane</keyword>
<evidence type="ECO:0000259" key="11">
    <source>
        <dbReference type="PROSITE" id="PS50002"/>
    </source>
</evidence>
<dbReference type="GO" id="GO:0005886">
    <property type="term" value="C:plasma membrane"/>
    <property type="evidence" value="ECO:0007669"/>
    <property type="project" value="UniProtKB-SubCell"/>
</dbReference>
<name>A0A168P4H8_ABSGL</name>
<dbReference type="SUPFAM" id="SSF50044">
    <property type="entry name" value="SH3-domain"/>
    <property type="match status" value="1"/>
</dbReference>
<feature type="transmembrane region" description="Helical" evidence="10">
    <location>
        <begin position="62"/>
        <end position="85"/>
    </location>
</feature>
<protein>
    <recommendedName>
        <fullName evidence="11">SH3 domain-containing protein</fullName>
    </recommendedName>
</protein>
<dbReference type="OrthoDB" id="5983572at2759"/>
<dbReference type="Pfam" id="PF00018">
    <property type="entry name" value="SH3_1"/>
    <property type="match status" value="1"/>
</dbReference>
<dbReference type="Gene3D" id="2.30.30.40">
    <property type="entry name" value="SH3 Domains"/>
    <property type="match status" value="1"/>
</dbReference>
<dbReference type="InterPro" id="IPR035522">
    <property type="entry name" value="Sho1_SH3"/>
</dbReference>
<feature type="domain" description="SH3" evidence="11">
    <location>
        <begin position="133"/>
        <end position="194"/>
    </location>
</feature>
<keyword evidence="7" id="KW-0346">Stress response</keyword>
<feature type="transmembrane region" description="Helical" evidence="10">
    <location>
        <begin position="30"/>
        <end position="50"/>
    </location>
</feature>
<proteinExistence type="inferred from homology"/>
<keyword evidence="6 10" id="KW-1133">Transmembrane helix</keyword>
<evidence type="ECO:0000256" key="10">
    <source>
        <dbReference type="SAM" id="Phobius"/>
    </source>
</evidence>
<dbReference type="PROSITE" id="PS50002">
    <property type="entry name" value="SH3"/>
    <property type="match status" value="1"/>
</dbReference>
<comment type="similarity">
    <text evidence="2">Belongs to the SHO1 family.</text>
</comment>
<dbReference type="CDD" id="cd11855">
    <property type="entry name" value="SH3_Sho1p"/>
    <property type="match status" value="1"/>
</dbReference>
<keyword evidence="3 9" id="KW-0728">SH3 domain</keyword>
<dbReference type="InParanoid" id="A0A168P4H8"/>
<evidence type="ECO:0000256" key="4">
    <source>
        <dbReference type="ARBA" id="ARBA00022475"/>
    </source>
</evidence>